<name>A0A518DBM4_9BACT</name>
<dbReference type="AlphaFoldDB" id="A0A518DBM4"/>
<keyword evidence="1" id="KW-0472">Membrane</keyword>
<proteinExistence type="predicted"/>
<dbReference type="Gene3D" id="3.30.700.10">
    <property type="entry name" value="Glycoprotein, Type 4 Pilin"/>
    <property type="match status" value="1"/>
</dbReference>
<feature type="transmembrane region" description="Helical" evidence="1">
    <location>
        <begin position="12"/>
        <end position="35"/>
    </location>
</feature>
<dbReference type="SUPFAM" id="SSF54523">
    <property type="entry name" value="Pili subunits"/>
    <property type="match status" value="1"/>
</dbReference>
<evidence type="ECO:0000313" key="3">
    <source>
        <dbReference type="EMBL" id="QDU88846.1"/>
    </source>
</evidence>
<evidence type="ECO:0000259" key="2">
    <source>
        <dbReference type="Pfam" id="PF07596"/>
    </source>
</evidence>
<sequence>MRSLTQIERRAFTLVELLVVIAIIGILVAMLLPAVQAAREAARRASCTNNLKNLALALQNYHDTFQKFPAVAEFPNEKLWNPLQDKALFHNWAIRSLPYLEEQPLADLFVISATSRVSDDATGTTNSVARGTDIPVMLCPSDGENKTHFQGSGGNWARTNYGMNGFEYWPNQYWRNIKTASGNDAGIDFQIGVSGLSDGKVNQNLGMHQLTDGTSKTILLAEMRAGLGAKDRRGVWAMGMCGSSYHCRHAGYSPNSCGDTDEEIYGGQEIIDDVGRPRLASECMDIDLSASGQGSGQSVVRSVHPGGVNVAMADASVHFVGDFVDAGYISIGGRLTNSDIEQDKFRVWQRLNIGRDGYPVTQEF</sequence>
<dbReference type="PANTHER" id="PTHR30093:SF2">
    <property type="entry name" value="TYPE II SECRETION SYSTEM PROTEIN H"/>
    <property type="match status" value="1"/>
</dbReference>
<dbReference type="RefSeq" id="WP_197527423.1">
    <property type="nucleotide sequence ID" value="NZ_CP036291.1"/>
</dbReference>
<feature type="domain" description="DUF1559" evidence="2">
    <location>
        <begin position="36"/>
        <end position="326"/>
    </location>
</feature>
<dbReference type="Pfam" id="PF07596">
    <property type="entry name" value="SBP_bac_10"/>
    <property type="match status" value="1"/>
</dbReference>
<dbReference type="InterPro" id="IPR027558">
    <property type="entry name" value="Pre_pil_HX9DG_C"/>
</dbReference>
<protein>
    <recommendedName>
        <fullName evidence="2">DUF1559 domain-containing protein</fullName>
    </recommendedName>
</protein>
<dbReference type="PANTHER" id="PTHR30093">
    <property type="entry name" value="GENERAL SECRETION PATHWAY PROTEIN G"/>
    <property type="match status" value="1"/>
</dbReference>
<gene>
    <name evidence="3" type="ORF">Pla175_22300</name>
</gene>
<dbReference type="InterPro" id="IPR011453">
    <property type="entry name" value="DUF1559"/>
</dbReference>
<keyword evidence="4" id="KW-1185">Reference proteome</keyword>
<organism evidence="3 4">
    <name type="scientific">Pirellulimonas nuda</name>
    <dbReference type="NCBI Taxonomy" id="2528009"/>
    <lineage>
        <taxon>Bacteria</taxon>
        <taxon>Pseudomonadati</taxon>
        <taxon>Planctomycetota</taxon>
        <taxon>Planctomycetia</taxon>
        <taxon>Pirellulales</taxon>
        <taxon>Lacipirellulaceae</taxon>
        <taxon>Pirellulimonas</taxon>
    </lineage>
</organism>
<evidence type="ECO:0000313" key="4">
    <source>
        <dbReference type="Proteomes" id="UP000317429"/>
    </source>
</evidence>
<dbReference type="Pfam" id="PF07963">
    <property type="entry name" value="N_methyl"/>
    <property type="match status" value="1"/>
</dbReference>
<evidence type="ECO:0000256" key="1">
    <source>
        <dbReference type="SAM" id="Phobius"/>
    </source>
</evidence>
<dbReference type="KEGG" id="pnd:Pla175_22300"/>
<accession>A0A518DBM4</accession>
<keyword evidence="1" id="KW-0812">Transmembrane</keyword>
<reference evidence="3 4" key="1">
    <citation type="submission" date="2019-02" db="EMBL/GenBank/DDBJ databases">
        <title>Deep-cultivation of Planctomycetes and their phenomic and genomic characterization uncovers novel biology.</title>
        <authorList>
            <person name="Wiegand S."/>
            <person name="Jogler M."/>
            <person name="Boedeker C."/>
            <person name="Pinto D."/>
            <person name="Vollmers J."/>
            <person name="Rivas-Marin E."/>
            <person name="Kohn T."/>
            <person name="Peeters S.H."/>
            <person name="Heuer A."/>
            <person name="Rast P."/>
            <person name="Oberbeckmann S."/>
            <person name="Bunk B."/>
            <person name="Jeske O."/>
            <person name="Meyerdierks A."/>
            <person name="Storesund J.E."/>
            <person name="Kallscheuer N."/>
            <person name="Luecker S."/>
            <person name="Lage O.M."/>
            <person name="Pohl T."/>
            <person name="Merkel B.J."/>
            <person name="Hornburger P."/>
            <person name="Mueller R.-W."/>
            <person name="Bruemmer F."/>
            <person name="Labrenz M."/>
            <person name="Spormann A.M."/>
            <person name="Op den Camp H."/>
            <person name="Overmann J."/>
            <person name="Amann R."/>
            <person name="Jetten M.S.M."/>
            <person name="Mascher T."/>
            <person name="Medema M.H."/>
            <person name="Devos D.P."/>
            <person name="Kaster A.-K."/>
            <person name="Ovreas L."/>
            <person name="Rohde M."/>
            <person name="Galperin M.Y."/>
            <person name="Jogler C."/>
        </authorList>
    </citation>
    <scope>NUCLEOTIDE SEQUENCE [LARGE SCALE GENOMIC DNA]</scope>
    <source>
        <strain evidence="3 4">Pla175</strain>
    </source>
</reference>
<dbReference type="NCBIfam" id="TIGR04294">
    <property type="entry name" value="pre_pil_HX9DG"/>
    <property type="match status" value="1"/>
</dbReference>
<dbReference type="InterPro" id="IPR012902">
    <property type="entry name" value="N_methyl_site"/>
</dbReference>
<keyword evidence="1" id="KW-1133">Transmembrane helix</keyword>
<dbReference type="InterPro" id="IPR045584">
    <property type="entry name" value="Pilin-like"/>
</dbReference>
<dbReference type="EMBL" id="CP036291">
    <property type="protein sequence ID" value="QDU88846.1"/>
    <property type="molecule type" value="Genomic_DNA"/>
</dbReference>
<dbReference type="NCBIfam" id="TIGR02532">
    <property type="entry name" value="IV_pilin_GFxxxE"/>
    <property type="match status" value="1"/>
</dbReference>
<dbReference type="Proteomes" id="UP000317429">
    <property type="component" value="Chromosome"/>
</dbReference>